<feature type="region of interest" description="Disordered" evidence="6">
    <location>
        <begin position="30"/>
        <end position="61"/>
    </location>
</feature>
<evidence type="ECO:0000256" key="7">
    <source>
        <dbReference type="SAM" id="SignalP"/>
    </source>
</evidence>
<evidence type="ECO:0000256" key="4">
    <source>
        <dbReference type="ARBA" id="ARBA00023157"/>
    </source>
</evidence>
<dbReference type="SMART" id="SM00020">
    <property type="entry name" value="Tryp_SPc"/>
    <property type="match status" value="1"/>
</dbReference>
<organism evidence="9">
    <name type="scientific">Anopheles marajoara</name>
    <dbReference type="NCBI Taxonomy" id="58244"/>
    <lineage>
        <taxon>Eukaryota</taxon>
        <taxon>Metazoa</taxon>
        <taxon>Ecdysozoa</taxon>
        <taxon>Arthropoda</taxon>
        <taxon>Hexapoda</taxon>
        <taxon>Insecta</taxon>
        <taxon>Pterygota</taxon>
        <taxon>Neoptera</taxon>
        <taxon>Endopterygota</taxon>
        <taxon>Diptera</taxon>
        <taxon>Nematocera</taxon>
        <taxon>Culicoidea</taxon>
        <taxon>Culicidae</taxon>
        <taxon>Anophelinae</taxon>
        <taxon>Anopheles</taxon>
    </lineage>
</organism>
<keyword evidence="7" id="KW-0732">Signal</keyword>
<dbReference type="PANTHER" id="PTHR24276:SF96">
    <property type="entry name" value="PEPTIDASE S1 DOMAIN-CONTAINING PROTEIN"/>
    <property type="match status" value="1"/>
</dbReference>
<dbReference type="InterPro" id="IPR050430">
    <property type="entry name" value="Peptidase_S1"/>
</dbReference>
<dbReference type="GO" id="GO:0004252">
    <property type="term" value="F:serine-type endopeptidase activity"/>
    <property type="evidence" value="ECO:0007669"/>
    <property type="project" value="InterPro"/>
</dbReference>
<sequence>MALSEVKLILLLLLLGGEFCAKAQQDEVSDLETDAESTDSTDVDEQQGTNHPSDGNRIGRIYNGAPAASANQLYPALLMVYSSSTVRRLSGFIGGPQQIITSASALVAVGDITGIDVYVGNTPKINTTLAYGASSFGRLRKFNATTLEYDVGFVDLTGNLNNDPRRLGVLSLATTEIAVSTTNRTKCVVIGWGQSANGSDTYILSQADYELLTDQECTSAFGQSLHPTLLCARSVQGYACNFDGGAPLVCNNEIYGILTDQSGCTPSSTAKVQKFAKLPVIFPPPATAPTNTTAPAPTPAAPPRKNYISCP</sequence>
<feature type="region of interest" description="Disordered" evidence="6">
    <location>
        <begin position="286"/>
        <end position="311"/>
    </location>
</feature>
<dbReference type="InterPro" id="IPR043504">
    <property type="entry name" value="Peptidase_S1_PA_chymotrypsin"/>
</dbReference>
<keyword evidence="4" id="KW-1015">Disulfide bond</keyword>
<evidence type="ECO:0000256" key="5">
    <source>
        <dbReference type="ARBA" id="ARBA00024195"/>
    </source>
</evidence>
<proteinExistence type="inferred from homology"/>
<evidence type="ECO:0000313" key="9">
    <source>
        <dbReference type="EMBL" id="MBW56774.1"/>
    </source>
</evidence>
<name>A0A2M4BUT5_9DIPT</name>
<evidence type="ECO:0000256" key="1">
    <source>
        <dbReference type="ARBA" id="ARBA00022670"/>
    </source>
</evidence>
<evidence type="ECO:0000256" key="2">
    <source>
        <dbReference type="ARBA" id="ARBA00022801"/>
    </source>
</evidence>
<keyword evidence="1" id="KW-0645">Protease</keyword>
<dbReference type="SUPFAM" id="SSF50494">
    <property type="entry name" value="Trypsin-like serine proteases"/>
    <property type="match status" value="1"/>
</dbReference>
<feature type="compositionally biased region" description="Acidic residues" evidence="6">
    <location>
        <begin position="30"/>
        <end position="45"/>
    </location>
</feature>
<keyword evidence="2" id="KW-0378">Hydrolase</keyword>
<accession>A0A2M4BUT5</accession>
<dbReference type="Gene3D" id="2.40.10.10">
    <property type="entry name" value="Trypsin-like serine proteases"/>
    <property type="match status" value="1"/>
</dbReference>
<dbReference type="Pfam" id="PF00089">
    <property type="entry name" value="Trypsin"/>
    <property type="match status" value="1"/>
</dbReference>
<dbReference type="EMBL" id="GGFJ01007633">
    <property type="protein sequence ID" value="MBW56774.1"/>
    <property type="molecule type" value="Transcribed_RNA"/>
</dbReference>
<dbReference type="GO" id="GO:0006508">
    <property type="term" value="P:proteolysis"/>
    <property type="evidence" value="ECO:0007669"/>
    <property type="project" value="UniProtKB-KW"/>
</dbReference>
<dbReference type="PANTHER" id="PTHR24276">
    <property type="entry name" value="POLYSERASE-RELATED"/>
    <property type="match status" value="1"/>
</dbReference>
<evidence type="ECO:0000256" key="3">
    <source>
        <dbReference type="ARBA" id="ARBA00022825"/>
    </source>
</evidence>
<keyword evidence="3" id="KW-0720">Serine protease</keyword>
<evidence type="ECO:0000259" key="8">
    <source>
        <dbReference type="PROSITE" id="PS50240"/>
    </source>
</evidence>
<feature type="domain" description="Peptidase S1" evidence="8">
    <location>
        <begin position="61"/>
        <end position="282"/>
    </location>
</feature>
<dbReference type="InterPro" id="IPR009003">
    <property type="entry name" value="Peptidase_S1_PA"/>
</dbReference>
<feature type="signal peptide" evidence="7">
    <location>
        <begin position="1"/>
        <end position="23"/>
    </location>
</feature>
<evidence type="ECO:0000256" key="6">
    <source>
        <dbReference type="SAM" id="MobiDB-lite"/>
    </source>
</evidence>
<dbReference type="AlphaFoldDB" id="A0A2M4BUT5"/>
<protein>
    <submittedName>
        <fullName evidence="9">Putative trypsin</fullName>
    </submittedName>
</protein>
<comment type="similarity">
    <text evidence="5">Belongs to the peptidase S1 family. CLIP subfamily.</text>
</comment>
<reference evidence="9" key="1">
    <citation type="submission" date="2018-01" db="EMBL/GenBank/DDBJ databases">
        <title>An insight into the sialome of Amazonian anophelines.</title>
        <authorList>
            <person name="Ribeiro J.M."/>
            <person name="Scarpassa V."/>
            <person name="Calvo E."/>
        </authorList>
    </citation>
    <scope>NUCLEOTIDE SEQUENCE</scope>
    <source>
        <tissue evidence="9">Salivary glands</tissue>
    </source>
</reference>
<feature type="chain" id="PRO_5014863105" evidence="7">
    <location>
        <begin position="24"/>
        <end position="311"/>
    </location>
</feature>
<dbReference type="PROSITE" id="PS50240">
    <property type="entry name" value="TRYPSIN_DOM"/>
    <property type="match status" value="1"/>
</dbReference>
<dbReference type="InterPro" id="IPR001254">
    <property type="entry name" value="Trypsin_dom"/>
</dbReference>